<keyword evidence="2" id="KW-1185">Reference proteome</keyword>
<protein>
    <submittedName>
        <fullName evidence="1">Uncharacterized protein</fullName>
    </submittedName>
</protein>
<dbReference type="AlphaFoldDB" id="A0A837AGV3"/>
<sequence>MPIRNWKMQSVDLTQQLVTELTVTCCSSKIHKIQYKAD</sequence>
<evidence type="ECO:0000313" key="2">
    <source>
        <dbReference type="Proteomes" id="UP000027170"/>
    </source>
</evidence>
<dbReference type="EMBL" id="JFZV01000004">
    <property type="protein sequence ID" value="KDN15041.1"/>
    <property type="molecule type" value="Genomic_DNA"/>
</dbReference>
<reference evidence="1 2" key="1">
    <citation type="submission" date="2014-03" db="EMBL/GenBank/DDBJ databases">
        <title>The genomes of two eusocial bee gut symbionts.</title>
        <authorList>
            <person name="Kwong W.K."/>
            <person name="Engel P."/>
            <person name="Koch H."/>
            <person name="Moran N.A."/>
        </authorList>
    </citation>
    <scope>NUCLEOTIDE SEQUENCE [LARGE SCALE GENOMIC DNA]</scope>
    <source>
        <strain evidence="2">wkB29</strain>
    </source>
</reference>
<name>A0A837AGV3_9NEIS</name>
<dbReference type="Proteomes" id="UP000027170">
    <property type="component" value="Unassembled WGS sequence"/>
</dbReference>
<gene>
    <name evidence="1" type="ORF">SALWKB29_1113</name>
</gene>
<accession>A0A837AGV3</accession>
<evidence type="ECO:0000313" key="1">
    <source>
        <dbReference type="EMBL" id="KDN15041.1"/>
    </source>
</evidence>
<organism evidence="1 2">
    <name type="scientific">Snodgrassella communis</name>
    <dbReference type="NCBI Taxonomy" id="2946699"/>
    <lineage>
        <taxon>Bacteria</taxon>
        <taxon>Pseudomonadati</taxon>
        <taxon>Pseudomonadota</taxon>
        <taxon>Betaproteobacteria</taxon>
        <taxon>Neisseriales</taxon>
        <taxon>Neisseriaceae</taxon>
        <taxon>Snodgrassella</taxon>
    </lineage>
</organism>
<comment type="caution">
    <text evidence="1">The sequence shown here is derived from an EMBL/GenBank/DDBJ whole genome shotgun (WGS) entry which is preliminary data.</text>
</comment>
<proteinExistence type="predicted"/>